<dbReference type="Pfam" id="PF01695">
    <property type="entry name" value="IstB_IS21"/>
    <property type="match status" value="1"/>
</dbReference>
<name>Q6XMZ6_RHOER</name>
<proteinExistence type="predicted"/>
<evidence type="ECO:0000313" key="2">
    <source>
        <dbReference type="EMBL" id="AAP74035.1"/>
    </source>
</evidence>
<feature type="domain" description="IstB-like ATP-binding" evidence="1">
    <location>
        <begin position="20"/>
        <end position="120"/>
    </location>
</feature>
<evidence type="ECO:0000259" key="1">
    <source>
        <dbReference type="Pfam" id="PF01695"/>
    </source>
</evidence>
<reference evidence="2" key="1">
    <citation type="journal article" date="2003" name="J. Bacteriol.">
        <title>Complete nucleotide sequence and genetic organization of the 210-kilobase linear plasmid of Rhodococcus erythropolis BD2.</title>
        <authorList>
            <person name="Stecker C."/>
            <person name="Johann A."/>
            <person name="Herzberg C."/>
            <person name="Averhoff B."/>
            <person name="Gottschalk G."/>
        </authorList>
    </citation>
    <scope>NUCLEOTIDE SEQUENCE</scope>
    <source>
        <strain evidence="2">BD2</strain>
        <plasmid evidence="2">pBD2</plasmid>
    </source>
</reference>
<dbReference type="InterPro" id="IPR002611">
    <property type="entry name" value="IstB_ATP-bd"/>
</dbReference>
<geneLocation type="plasmid" evidence="2">
    <name>pBD2</name>
</geneLocation>
<dbReference type="GO" id="GO:0005524">
    <property type="term" value="F:ATP binding"/>
    <property type="evidence" value="ECO:0007669"/>
    <property type="project" value="InterPro"/>
</dbReference>
<gene>
    <name evidence="2" type="ORF">PBD2.150</name>
</gene>
<dbReference type="EMBL" id="AY223810">
    <property type="protein sequence ID" value="AAP74035.1"/>
    <property type="molecule type" value="Genomic_DNA"/>
</dbReference>
<protein>
    <submittedName>
        <fullName evidence="2">IS sequence</fullName>
    </submittedName>
</protein>
<keyword evidence="2" id="KW-0614">Plasmid</keyword>
<accession>Q6XMZ6</accession>
<organism evidence="2">
    <name type="scientific">Rhodococcus erythropolis</name>
    <name type="common">Arthrobacter picolinophilus</name>
    <dbReference type="NCBI Taxonomy" id="1833"/>
    <lineage>
        <taxon>Bacteria</taxon>
        <taxon>Bacillati</taxon>
        <taxon>Actinomycetota</taxon>
        <taxon>Actinomycetes</taxon>
        <taxon>Mycobacteriales</taxon>
        <taxon>Nocardiaceae</taxon>
        <taxon>Rhodococcus</taxon>
        <taxon>Rhodococcus erythropolis group</taxon>
    </lineage>
</organism>
<sequence length="157" mass="17210">MTTPPTPAGPVDPIGADLIALLKALKLGALKDTLPERLALARQHQLSHVAFLELLLADEVSRRESRSATLRSAKAGLDQSMRIDTWNALDDLRYDRSLLSDLVSLRFAEAGHSVLVLGPVVINGCYFIVLNVFDDVSWSCFVIVVSRLSEGTQQRRG</sequence>
<dbReference type="AlphaFoldDB" id="Q6XMZ6"/>